<dbReference type="InterPro" id="IPR001387">
    <property type="entry name" value="Cro/C1-type_HTH"/>
</dbReference>
<gene>
    <name evidence="2" type="ORF">CFK40_04100</name>
</gene>
<dbReference type="GO" id="GO:0003677">
    <property type="term" value="F:DNA binding"/>
    <property type="evidence" value="ECO:0007669"/>
    <property type="project" value="InterPro"/>
</dbReference>
<sequence length="99" mass="11591">MLCTFLPLQRIIILKRGIRVEDNQLQQLLGQHLRKYRQDTSLTIEKLAERLDMSANHLGRIERGESDTTYSTYAKLAVILDLPCKFHEEMKQLYKDSQA</sequence>
<evidence type="ECO:0000313" key="2">
    <source>
        <dbReference type="EMBL" id="ASN04246.1"/>
    </source>
</evidence>
<evidence type="ECO:0000313" key="3">
    <source>
        <dbReference type="Proteomes" id="UP000204391"/>
    </source>
</evidence>
<dbReference type="Gene3D" id="1.10.260.40">
    <property type="entry name" value="lambda repressor-like DNA-binding domains"/>
    <property type="match status" value="1"/>
</dbReference>
<dbReference type="CDD" id="cd00093">
    <property type="entry name" value="HTH_XRE"/>
    <property type="match status" value="1"/>
</dbReference>
<dbReference type="SUPFAM" id="SSF47413">
    <property type="entry name" value="lambda repressor-like DNA-binding domains"/>
    <property type="match status" value="1"/>
</dbReference>
<dbReference type="EMBL" id="CP022437">
    <property type="protein sequence ID" value="ASN04246.1"/>
    <property type="molecule type" value="Genomic_DNA"/>
</dbReference>
<protein>
    <recommendedName>
        <fullName evidence="1">HTH cro/C1-type domain-containing protein</fullName>
    </recommendedName>
</protein>
<dbReference type="InterPro" id="IPR010982">
    <property type="entry name" value="Lambda_DNA-bd_dom_sf"/>
</dbReference>
<name>A0A221M9B4_9BACI</name>
<dbReference type="PROSITE" id="PS50943">
    <property type="entry name" value="HTH_CROC1"/>
    <property type="match status" value="1"/>
</dbReference>
<dbReference type="Proteomes" id="UP000204391">
    <property type="component" value="Chromosome"/>
</dbReference>
<reference evidence="2 3" key="1">
    <citation type="journal article" date="2003" name="Int. J. Syst. Evol. Microbiol.">
        <title>Virgibacillus carmonensis sp. nov., Virgibacillus necropolis sp. nov. and Virgibacillus picturae sp. nov., three novel species isolated from deteriorated mural paintings, transfer of the species of the genus salibacillus to Virgibacillus, as Virgibacillus marismortui comb. nov. and Virgibacillus salexigens comb. nov., and emended description of the genus Virgibacillus.</title>
        <authorList>
            <person name="Heyrman J."/>
            <person name="Logan N.A."/>
            <person name="Busse H.J."/>
            <person name="Balcaen A."/>
            <person name="Lebbe L."/>
            <person name="Rodriguez-Diaz M."/>
            <person name="Swings J."/>
            <person name="De Vos P."/>
        </authorList>
    </citation>
    <scope>NUCLEOTIDE SEQUENCE [LARGE SCALE GENOMIC DNA]</scope>
    <source>
        <strain evidence="2 3">LMG 19488</strain>
    </source>
</reference>
<dbReference type="Pfam" id="PF13560">
    <property type="entry name" value="HTH_31"/>
    <property type="match status" value="1"/>
</dbReference>
<organism evidence="2 3">
    <name type="scientific">Virgibacillus necropolis</name>
    <dbReference type="NCBI Taxonomy" id="163877"/>
    <lineage>
        <taxon>Bacteria</taxon>
        <taxon>Bacillati</taxon>
        <taxon>Bacillota</taxon>
        <taxon>Bacilli</taxon>
        <taxon>Bacillales</taxon>
        <taxon>Bacillaceae</taxon>
        <taxon>Virgibacillus</taxon>
    </lineage>
</organism>
<dbReference type="KEGG" id="vne:CFK40_04100"/>
<evidence type="ECO:0000259" key="1">
    <source>
        <dbReference type="PROSITE" id="PS50943"/>
    </source>
</evidence>
<accession>A0A221M9B4</accession>
<dbReference type="AlphaFoldDB" id="A0A221M9B4"/>
<proteinExistence type="predicted"/>
<feature type="domain" description="HTH cro/C1-type" evidence="1">
    <location>
        <begin position="33"/>
        <end position="86"/>
    </location>
</feature>
<keyword evidence="3" id="KW-1185">Reference proteome</keyword>
<dbReference type="SMART" id="SM00530">
    <property type="entry name" value="HTH_XRE"/>
    <property type="match status" value="1"/>
</dbReference>